<keyword evidence="9" id="KW-0436">Ligase</keyword>
<keyword evidence="8" id="KW-0963">Cytoplasm</keyword>
<evidence type="ECO:0000256" key="19">
    <source>
        <dbReference type="ARBA" id="ARBA00033189"/>
    </source>
</evidence>
<comment type="cofactor">
    <cofactor evidence="1">
        <name>Mg(2+)</name>
        <dbReference type="ChEBI" id="CHEBI:18420"/>
    </cofactor>
</comment>
<evidence type="ECO:0000256" key="18">
    <source>
        <dbReference type="ARBA" id="ARBA00023146"/>
    </source>
</evidence>
<evidence type="ECO:0000256" key="4">
    <source>
        <dbReference type="ARBA" id="ARBA00007438"/>
    </source>
</evidence>
<dbReference type="SMART" id="SM01415">
    <property type="entry name" value="DUF106"/>
    <property type="match status" value="1"/>
</dbReference>
<comment type="catalytic activity">
    <reaction evidence="20">
        <text>tRNA(Phe) + L-phenylalanine + ATP = L-phenylalanyl-tRNA(Phe) + AMP + diphosphate + H(+)</text>
        <dbReference type="Rhea" id="RHEA:19413"/>
        <dbReference type="Rhea" id="RHEA-COMP:9668"/>
        <dbReference type="Rhea" id="RHEA-COMP:9699"/>
        <dbReference type="ChEBI" id="CHEBI:15378"/>
        <dbReference type="ChEBI" id="CHEBI:30616"/>
        <dbReference type="ChEBI" id="CHEBI:33019"/>
        <dbReference type="ChEBI" id="CHEBI:58095"/>
        <dbReference type="ChEBI" id="CHEBI:78442"/>
        <dbReference type="ChEBI" id="CHEBI:78531"/>
        <dbReference type="ChEBI" id="CHEBI:456215"/>
        <dbReference type="EC" id="6.1.1.20"/>
    </reaction>
</comment>
<keyword evidence="12" id="KW-0547">Nucleotide-binding</keyword>
<dbReference type="InterPro" id="IPR005146">
    <property type="entry name" value="B3/B4_tRNA-bd"/>
</dbReference>
<evidence type="ECO:0000256" key="8">
    <source>
        <dbReference type="ARBA" id="ARBA00022490"/>
    </source>
</evidence>
<dbReference type="SMART" id="SM00873">
    <property type="entry name" value="B3_4"/>
    <property type="match status" value="1"/>
</dbReference>
<keyword evidence="10 22" id="KW-0812">Transmembrane</keyword>
<dbReference type="Gene3D" id="3.50.40.10">
    <property type="entry name" value="Phenylalanyl-trna Synthetase, Chain B, domain 3"/>
    <property type="match status" value="1"/>
</dbReference>
<evidence type="ECO:0000313" key="25">
    <source>
        <dbReference type="Proteomes" id="UP000218231"/>
    </source>
</evidence>
<dbReference type="Proteomes" id="UP000218231">
    <property type="component" value="Unassembled WGS sequence"/>
</dbReference>
<name>A0A2A2L2V1_9BILA</name>
<comment type="subcellular location">
    <subcellularLocation>
        <location evidence="3">Cytoplasm</location>
    </subcellularLocation>
    <subcellularLocation>
        <location evidence="2">Membrane</location>
        <topology evidence="2">Multi-pass membrane protein</topology>
    </subcellularLocation>
</comment>
<feature type="transmembrane region" description="Helical" evidence="22">
    <location>
        <begin position="654"/>
        <end position="672"/>
    </location>
</feature>
<feature type="compositionally biased region" description="Basic and acidic residues" evidence="21">
    <location>
        <begin position="616"/>
        <end position="631"/>
    </location>
</feature>
<evidence type="ECO:0000259" key="23">
    <source>
        <dbReference type="PROSITE" id="PS51483"/>
    </source>
</evidence>
<sequence length="756" mass="85461">MPTVGIKKVILDKHLGKVYTEKQFDELCFEYGLELDEVTTEQTAVEKERGGQSAETAQLGNEEIYKIELPANRYDLLSVEGLARALRVFKEEIPAPEYNFVEPLSGKPEQIIVKKETKSVRPFVVGAILRDIHFDADNYASFIDLQDKLHQNICRKRTLVSMGTHDLDTIKGPFYYKAEKPDEIKFKPLNQTKEFTAAELMTLYSGDSHLKTYLPIIRDKERYPVIYDSNGVVCSMPPIINGEHSKITLNTKNVFIEITATDKHKASIVLDTVITLFGQYCKKQFTVEQVEIVYEESGEKDLYPLLSYRDMEVATPEINIKMGMSLTDEQMAKLLNRMSLKAVVVGKNLLKIRIPPTRQDILHACDIAEDVGVAYGFNNLVKKLPEAMTVAQPLPLNKLSDLLRIEIAAAGWTEALNFALCSRDDVSVHLRQADALKKAVHIGNPKTLEFQVARTSLMPGLLKTLGSNRDMPLPLKLFELQDVILKDPSQDTGARNERRLAAVFYNKSAGFEVIHGFLDRIMRCLDVSFGKDKGCYRIEAKDDPTFFPGRCAAIIGPENKHLGYMEMLADCLLIISIAFFTALAGEGITYLLVYRSDQYKKLKTEMERKTKKLEKKKQETGDATDKTARKRLERDEERLKATNRDMSMFKMKSMFAIGLAFTALLSTFNSIFDGKVVAKLPFTPISLIQGLSHRSLIGDDMTDCSFIFLYLLCTMTIRQNLQKLLGFAPSRAMNRQQGANSWGGVGAQNQQFNYFR</sequence>
<dbReference type="SUPFAM" id="SSF55681">
    <property type="entry name" value="Class II aaRS and biotin synthetases"/>
    <property type="match status" value="1"/>
</dbReference>
<evidence type="ECO:0000256" key="21">
    <source>
        <dbReference type="SAM" id="MobiDB-lite"/>
    </source>
</evidence>
<dbReference type="InterPro" id="IPR045864">
    <property type="entry name" value="aa-tRNA-synth_II/BPL/LPL"/>
</dbReference>
<evidence type="ECO:0000256" key="2">
    <source>
        <dbReference type="ARBA" id="ARBA00004141"/>
    </source>
</evidence>
<accession>A0A2A2L2V1</accession>
<dbReference type="FunFam" id="3.30.930.10:FF:000059">
    <property type="entry name" value="phenylalanine--tRNA ligase beta subunit"/>
    <property type="match status" value="1"/>
</dbReference>
<dbReference type="Pfam" id="PF03484">
    <property type="entry name" value="B5"/>
    <property type="match status" value="1"/>
</dbReference>
<dbReference type="OrthoDB" id="1698572at2759"/>
<dbReference type="EC" id="6.1.1.20" evidence="6"/>
<evidence type="ECO:0000256" key="1">
    <source>
        <dbReference type="ARBA" id="ARBA00001946"/>
    </source>
</evidence>
<keyword evidence="25" id="KW-1185">Reference proteome</keyword>
<evidence type="ECO:0000256" key="5">
    <source>
        <dbReference type="ARBA" id="ARBA00011209"/>
    </source>
</evidence>
<dbReference type="GO" id="GO:0006432">
    <property type="term" value="P:phenylalanyl-tRNA aminoacylation"/>
    <property type="evidence" value="ECO:0007669"/>
    <property type="project" value="InterPro"/>
</dbReference>
<keyword evidence="18" id="KW-0030">Aminoacyl-tRNA synthetase</keyword>
<comment type="similarity">
    <text evidence="4">Belongs to the phenylalanyl-tRNA synthetase beta subunit family. Type 2 subfamily.</text>
</comment>
<feature type="transmembrane region" description="Helical" evidence="22">
    <location>
        <begin position="572"/>
        <end position="593"/>
    </location>
</feature>
<keyword evidence="14" id="KW-0460">Magnesium</keyword>
<dbReference type="GO" id="GO:0016020">
    <property type="term" value="C:membrane"/>
    <property type="evidence" value="ECO:0007669"/>
    <property type="project" value="UniProtKB-SubCell"/>
</dbReference>
<keyword evidence="13" id="KW-0067">ATP-binding</keyword>
<dbReference type="SMART" id="SM00874">
    <property type="entry name" value="B5"/>
    <property type="match status" value="1"/>
</dbReference>
<dbReference type="Gene3D" id="3.30.56.10">
    <property type="match status" value="2"/>
</dbReference>
<comment type="caution">
    <text evidence="24">The sequence shown here is derived from an EMBL/GenBank/DDBJ whole genome shotgun (WGS) entry which is preliminary data.</text>
</comment>
<gene>
    <name evidence="24" type="ORF">WR25_15973</name>
</gene>
<evidence type="ECO:0000256" key="11">
    <source>
        <dbReference type="ARBA" id="ARBA00022723"/>
    </source>
</evidence>
<dbReference type="EMBL" id="LIAE01007269">
    <property type="protein sequence ID" value="PAV80470.1"/>
    <property type="molecule type" value="Genomic_DNA"/>
</dbReference>
<dbReference type="InterPro" id="IPR009061">
    <property type="entry name" value="DNA-bd_dom_put_sf"/>
</dbReference>
<evidence type="ECO:0000256" key="10">
    <source>
        <dbReference type="ARBA" id="ARBA00022692"/>
    </source>
</evidence>
<dbReference type="FunFam" id="3.50.40.10:FF:000002">
    <property type="entry name" value="phenylalanine--tRNA ligase beta subunit"/>
    <property type="match status" value="1"/>
</dbReference>
<dbReference type="Pfam" id="PF18262">
    <property type="entry name" value="PhetRS_B1"/>
    <property type="match status" value="1"/>
</dbReference>
<dbReference type="STRING" id="2018661.A0A2A2L2V1"/>
<dbReference type="NCBIfam" id="TIGR00471">
    <property type="entry name" value="pheT_arch"/>
    <property type="match status" value="1"/>
</dbReference>
<feature type="region of interest" description="Disordered" evidence="21">
    <location>
        <begin position="610"/>
        <end position="631"/>
    </location>
</feature>
<dbReference type="InterPro" id="IPR041616">
    <property type="entry name" value="PheRS_beta_core"/>
</dbReference>
<dbReference type="SUPFAM" id="SSF46955">
    <property type="entry name" value="Putative DNA-binding domain"/>
    <property type="match status" value="2"/>
</dbReference>
<dbReference type="GO" id="GO:0000287">
    <property type="term" value="F:magnesium ion binding"/>
    <property type="evidence" value="ECO:0007669"/>
    <property type="project" value="InterPro"/>
</dbReference>
<dbReference type="GO" id="GO:0009328">
    <property type="term" value="C:phenylalanine-tRNA ligase complex"/>
    <property type="evidence" value="ECO:0007669"/>
    <property type="project" value="TreeGrafter"/>
</dbReference>
<dbReference type="InterPro" id="IPR004531">
    <property type="entry name" value="Phe-tRNA-synth_IIc_bsu_arc_euk"/>
</dbReference>
<dbReference type="SUPFAM" id="SSF56037">
    <property type="entry name" value="PheT/TilS domain"/>
    <property type="match status" value="1"/>
</dbReference>
<dbReference type="PANTHER" id="PTHR10947:SF0">
    <property type="entry name" value="PHENYLALANINE--TRNA LIGASE BETA SUBUNIT"/>
    <property type="match status" value="1"/>
</dbReference>
<evidence type="ECO:0000256" key="13">
    <source>
        <dbReference type="ARBA" id="ARBA00022840"/>
    </source>
</evidence>
<keyword evidence="17 22" id="KW-0472">Membrane</keyword>
<dbReference type="CDD" id="cd00769">
    <property type="entry name" value="PheRS_beta_core"/>
    <property type="match status" value="1"/>
</dbReference>
<comment type="subunit">
    <text evidence="5">Tetramer of two alpha and two beta subunits.</text>
</comment>
<evidence type="ECO:0000256" key="9">
    <source>
        <dbReference type="ARBA" id="ARBA00022598"/>
    </source>
</evidence>
<dbReference type="Pfam" id="PF03483">
    <property type="entry name" value="B3_4"/>
    <property type="match status" value="1"/>
</dbReference>
<evidence type="ECO:0000256" key="22">
    <source>
        <dbReference type="SAM" id="Phobius"/>
    </source>
</evidence>
<evidence type="ECO:0000256" key="14">
    <source>
        <dbReference type="ARBA" id="ARBA00022842"/>
    </source>
</evidence>
<dbReference type="PROSITE" id="PS51483">
    <property type="entry name" value="B5"/>
    <property type="match status" value="1"/>
</dbReference>
<dbReference type="InterPro" id="IPR005147">
    <property type="entry name" value="tRNA_synthase_B5-dom"/>
</dbReference>
<dbReference type="InterPro" id="IPR045060">
    <property type="entry name" value="Phe-tRNA-ligase_IIc_bsu"/>
</dbReference>
<evidence type="ECO:0000256" key="3">
    <source>
        <dbReference type="ARBA" id="ARBA00004496"/>
    </source>
</evidence>
<dbReference type="Pfam" id="PF17759">
    <property type="entry name" value="tRNA_synthFbeta"/>
    <property type="match status" value="1"/>
</dbReference>
<evidence type="ECO:0000256" key="20">
    <source>
        <dbReference type="ARBA" id="ARBA00049255"/>
    </source>
</evidence>
<reference evidence="24 25" key="1">
    <citation type="journal article" date="2017" name="Curr. Biol.">
        <title>Genome architecture and evolution of a unichromosomal asexual nematode.</title>
        <authorList>
            <person name="Fradin H."/>
            <person name="Zegar C."/>
            <person name="Gutwein M."/>
            <person name="Lucas J."/>
            <person name="Kovtun M."/>
            <person name="Corcoran D."/>
            <person name="Baugh L.R."/>
            <person name="Kiontke K."/>
            <person name="Gunsalus K."/>
            <person name="Fitch D.H."/>
            <person name="Piano F."/>
        </authorList>
    </citation>
    <scope>NUCLEOTIDE SEQUENCE [LARGE SCALE GENOMIC DNA]</scope>
    <source>
        <strain evidence="24">PF1309</strain>
    </source>
</reference>
<dbReference type="InterPro" id="IPR020825">
    <property type="entry name" value="Phe-tRNA_synthase-like_B3/B4"/>
</dbReference>
<feature type="domain" description="B5" evidence="23">
    <location>
        <begin position="306"/>
        <end position="382"/>
    </location>
</feature>
<keyword evidence="15" id="KW-0648">Protein biosynthesis</keyword>
<evidence type="ECO:0000256" key="7">
    <source>
        <dbReference type="ARBA" id="ARBA00017032"/>
    </source>
</evidence>
<evidence type="ECO:0000256" key="17">
    <source>
        <dbReference type="ARBA" id="ARBA00023136"/>
    </source>
</evidence>
<protein>
    <recommendedName>
        <fullName evidence="7">Phenylalanine--tRNA ligase beta subunit</fullName>
        <ecNumber evidence="6">6.1.1.20</ecNumber>
    </recommendedName>
    <alternativeName>
        <fullName evidence="19">Phenylalanyl-tRNA synthetase beta subunit</fullName>
    </alternativeName>
</protein>
<evidence type="ECO:0000256" key="12">
    <source>
        <dbReference type="ARBA" id="ARBA00022741"/>
    </source>
</evidence>
<keyword evidence="11" id="KW-0479">Metal-binding</keyword>
<evidence type="ECO:0000256" key="16">
    <source>
        <dbReference type="ARBA" id="ARBA00022989"/>
    </source>
</evidence>
<evidence type="ECO:0000256" key="15">
    <source>
        <dbReference type="ARBA" id="ARBA00022917"/>
    </source>
</evidence>
<proteinExistence type="inferred from homology"/>
<evidence type="ECO:0000313" key="24">
    <source>
        <dbReference type="EMBL" id="PAV80470.1"/>
    </source>
</evidence>
<dbReference type="Gene3D" id="3.30.930.10">
    <property type="entry name" value="Bira Bifunctional Protein, Domain 2"/>
    <property type="match status" value="1"/>
</dbReference>
<organism evidence="24 25">
    <name type="scientific">Diploscapter pachys</name>
    <dbReference type="NCBI Taxonomy" id="2018661"/>
    <lineage>
        <taxon>Eukaryota</taxon>
        <taxon>Metazoa</taxon>
        <taxon>Ecdysozoa</taxon>
        <taxon>Nematoda</taxon>
        <taxon>Chromadorea</taxon>
        <taxon>Rhabditida</taxon>
        <taxon>Rhabditina</taxon>
        <taxon>Rhabditomorpha</taxon>
        <taxon>Rhabditoidea</taxon>
        <taxon>Rhabditidae</taxon>
        <taxon>Diploscapter</taxon>
    </lineage>
</organism>
<dbReference type="PANTHER" id="PTHR10947">
    <property type="entry name" value="PHENYLALANYL-TRNA SYNTHETASE BETA CHAIN AND LEUCINE-RICH REPEAT-CONTAINING PROTEIN 47"/>
    <property type="match status" value="1"/>
</dbReference>
<dbReference type="AlphaFoldDB" id="A0A2A2L2V1"/>
<dbReference type="GO" id="GO:0003723">
    <property type="term" value="F:RNA binding"/>
    <property type="evidence" value="ECO:0007669"/>
    <property type="project" value="InterPro"/>
</dbReference>
<dbReference type="InterPro" id="IPR040659">
    <property type="entry name" value="PhetRS_B1"/>
</dbReference>
<dbReference type="GO" id="GO:0004826">
    <property type="term" value="F:phenylalanine-tRNA ligase activity"/>
    <property type="evidence" value="ECO:0007669"/>
    <property type="project" value="UniProtKB-EC"/>
</dbReference>
<evidence type="ECO:0000256" key="6">
    <source>
        <dbReference type="ARBA" id="ARBA00012814"/>
    </source>
</evidence>
<dbReference type="InterPro" id="IPR002809">
    <property type="entry name" value="EMC3/TMCO1"/>
</dbReference>
<keyword evidence="16 22" id="KW-1133">Transmembrane helix</keyword>
<dbReference type="Pfam" id="PF01956">
    <property type="entry name" value="EMC3_TMCO1"/>
    <property type="match status" value="1"/>
</dbReference>
<dbReference type="GO" id="GO:0005524">
    <property type="term" value="F:ATP binding"/>
    <property type="evidence" value="ECO:0007669"/>
    <property type="project" value="UniProtKB-KW"/>
</dbReference>